<keyword evidence="5" id="KW-1185">Reference proteome</keyword>
<feature type="compositionally biased region" description="Polar residues" evidence="2">
    <location>
        <begin position="432"/>
        <end position="448"/>
    </location>
</feature>
<dbReference type="PANTHER" id="PTHR15048:SF0">
    <property type="entry name" value="STARCH-BINDING DOMAIN-CONTAINING PROTEIN 1"/>
    <property type="match status" value="1"/>
</dbReference>
<feature type="region of interest" description="Disordered" evidence="2">
    <location>
        <begin position="71"/>
        <end position="189"/>
    </location>
</feature>
<gene>
    <name evidence="4" type="ORF">COCSUDRAFT_67495</name>
</gene>
<dbReference type="InterPro" id="IPR002044">
    <property type="entry name" value="CBM20"/>
</dbReference>
<dbReference type="KEGG" id="csl:COCSUDRAFT_67495"/>
<dbReference type="RefSeq" id="XP_005644670.1">
    <property type="nucleotide sequence ID" value="XM_005644613.1"/>
</dbReference>
<dbReference type="Pfam" id="PF00686">
    <property type="entry name" value="CBM_20"/>
    <property type="match status" value="1"/>
</dbReference>
<feature type="compositionally biased region" description="Acidic residues" evidence="2">
    <location>
        <begin position="409"/>
        <end position="421"/>
    </location>
</feature>
<dbReference type="Proteomes" id="UP000007264">
    <property type="component" value="Unassembled WGS sequence"/>
</dbReference>
<dbReference type="PROSITE" id="PS51166">
    <property type="entry name" value="CBM20"/>
    <property type="match status" value="1"/>
</dbReference>
<dbReference type="GeneID" id="17038102"/>
<dbReference type="FunFam" id="2.60.40.10:FF:000552">
    <property type="entry name" value="Related to glucoamylase"/>
    <property type="match status" value="1"/>
</dbReference>
<feature type="compositionally biased region" description="Polar residues" evidence="2">
    <location>
        <begin position="18"/>
        <end position="29"/>
    </location>
</feature>
<feature type="compositionally biased region" description="Low complexity" evidence="2">
    <location>
        <begin position="145"/>
        <end position="162"/>
    </location>
</feature>
<dbReference type="PANTHER" id="PTHR15048">
    <property type="entry name" value="STARCH-BINDING DOMAIN-CONTAINING PROTEIN 1"/>
    <property type="match status" value="1"/>
</dbReference>
<dbReference type="InterPro" id="IPR013784">
    <property type="entry name" value="Carb-bd-like_fold"/>
</dbReference>
<dbReference type="eggNOG" id="ENOG502QU99">
    <property type="taxonomic scope" value="Eukaryota"/>
</dbReference>
<evidence type="ECO:0000313" key="5">
    <source>
        <dbReference type="Proteomes" id="UP000007264"/>
    </source>
</evidence>
<feature type="region of interest" description="Disordered" evidence="2">
    <location>
        <begin position="409"/>
        <end position="470"/>
    </location>
</feature>
<proteinExistence type="predicted"/>
<dbReference type="SUPFAM" id="SSF49452">
    <property type="entry name" value="Starch-binding domain-like"/>
    <property type="match status" value="1"/>
</dbReference>
<feature type="domain" description="CBM20" evidence="3">
    <location>
        <begin position="189"/>
        <end position="293"/>
    </location>
</feature>
<feature type="region of interest" description="Disordered" evidence="2">
    <location>
        <begin position="15"/>
        <end position="36"/>
    </location>
</feature>
<feature type="compositionally biased region" description="Basic and acidic residues" evidence="2">
    <location>
        <begin position="71"/>
        <end position="82"/>
    </location>
</feature>
<evidence type="ECO:0000256" key="1">
    <source>
        <dbReference type="SAM" id="Coils"/>
    </source>
</evidence>
<dbReference type="CDD" id="cd05467">
    <property type="entry name" value="CBM20"/>
    <property type="match status" value="1"/>
</dbReference>
<dbReference type="GO" id="GO:0016020">
    <property type="term" value="C:membrane"/>
    <property type="evidence" value="ECO:0007669"/>
    <property type="project" value="TreeGrafter"/>
</dbReference>
<dbReference type="InterPro" id="IPR013783">
    <property type="entry name" value="Ig-like_fold"/>
</dbReference>
<dbReference type="GO" id="GO:2001070">
    <property type="term" value="F:starch binding"/>
    <property type="evidence" value="ECO:0007669"/>
    <property type="project" value="InterPro"/>
</dbReference>
<dbReference type="OrthoDB" id="550577at2759"/>
<organism evidence="4 5">
    <name type="scientific">Coccomyxa subellipsoidea (strain C-169)</name>
    <name type="common">Green microalga</name>
    <dbReference type="NCBI Taxonomy" id="574566"/>
    <lineage>
        <taxon>Eukaryota</taxon>
        <taxon>Viridiplantae</taxon>
        <taxon>Chlorophyta</taxon>
        <taxon>core chlorophytes</taxon>
        <taxon>Trebouxiophyceae</taxon>
        <taxon>Trebouxiophyceae incertae sedis</taxon>
        <taxon>Coccomyxaceae</taxon>
        <taxon>Coccomyxa</taxon>
        <taxon>Coccomyxa subellipsoidea</taxon>
    </lineage>
</organism>
<name>I0YP07_COCSC</name>
<evidence type="ECO:0000259" key="3">
    <source>
        <dbReference type="PROSITE" id="PS51166"/>
    </source>
</evidence>
<dbReference type="SMART" id="SM01065">
    <property type="entry name" value="CBM_2"/>
    <property type="match status" value="1"/>
</dbReference>
<accession>I0YP07</accession>
<dbReference type="EMBL" id="AGSI01000016">
    <property type="protein sequence ID" value="EIE20126.1"/>
    <property type="molecule type" value="Genomic_DNA"/>
</dbReference>
<evidence type="ECO:0000313" key="4">
    <source>
        <dbReference type="EMBL" id="EIE20126.1"/>
    </source>
</evidence>
<sequence length="470" mass="51764">MSGFCDIGRLPCQHDTGVRSSTQPSNSARSRGEGRGCRTLVLGKRQLGLARHRNLPSLSCGMLAAKEHMGSRRLDQAAERQRPPFVQRTGSYRSIAPCRSQAEGSSGGSVGEPGARRRSYSAPRPPLQRQRPGPQRPMDSRQAKPQHPSQQQVPQRPSSDQQRVPAAPQQESSVERNQREPGTSVAWSTSSKRPTLVHFCLQYHTSYGQQIRLVGSHENLGSWQLREGPDLRWTEGDNWRATVELPGGTVYEYKYVLLDSYSGHALSWQRGNNSVLAIKAGEESVEVIDNWEGQPGAAVVSRGASVTRERALLDWANEMEALVTTQRNDLRRARMELAVATEDAQQSRLELRVARAELARSKAQQAVERRKAAELEAANQLLQRHLVESTNSFREALELVESLMGAEDLLGDDSEDDEDDSPSNSDGAAQQPGKSQQSNNGTARTGTFQDGRDGAKAGPGLQEKKMEVMT</sequence>
<dbReference type="AlphaFoldDB" id="I0YP07"/>
<keyword evidence="1" id="KW-0175">Coiled coil</keyword>
<reference evidence="4 5" key="1">
    <citation type="journal article" date="2012" name="Genome Biol.">
        <title>The genome of the polar eukaryotic microalga coccomyxa subellipsoidea reveals traits of cold adaptation.</title>
        <authorList>
            <person name="Blanc G."/>
            <person name="Agarkova I."/>
            <person name="Grimwood J."/>
            <person name="Kuo A."/>
            <person name="Brueggeman A."/>
            <person name="Dunigan D."/>
            <person name="Gurnon J."/>
            <person name="Ladunga I."/>
            <person name="Lindquist E."/>
            <person name="Lucas S."/>
            <person name="Pangilinan J."/>
            <person name="Proschold T."/>
            <person name="Salamov A."/>
            <person name="Schmutz J."/>
            <person name="Weeks D."/>
            <person name="Yamada T."/>
            <person name="Claverie J.M."/>
            <person name="Grigoriev I."/>
            <person name="Van Etten J."/>
            <person name="Lomsadze A."/>
            <person name="Borodovsky M."/>
        </authorList>
    </citation>
    <scope>NUCLEOTIDE SEQUENCE [LARGE SCALE GENOMIC DNA]</scope>
    <source>
        <strain evidence="4 5">C-169</strain>
    </source>
</reference>
<evidence type="ECO:0000256" key="2">
    <source>
        <dbReference type="SAM" id="MobiDB-lite"/>
    </source>
</evidence>
<protein>
    <recommendedName>
        <fullName evidence="3">CBM20 domain-containing protein</fullName>
    </recommendedName>
</protein>
<comment type="caution">
    <text evidence="4">The sequence shown here is derived from an EMBL/GenBank/DDBJ whole genome shotgun (WGS) entry which is preliminary data.</text>
</comment>
<feature type="compositionally biased region" description="Low complexity" evidence="2">
    <location>
        <begin position="127"/>
        <end position="137"/>
    </location>
</feature>
<dbReference type="Gene3D" id="2.60.40.10">
    <property type="entry name" value="Immunoglobulins"/>
    <property type="match status" value="1"/>
</dbReference>
<feature type="coiled-coil region" evidence="1">
    <location>
        <begin position="316"/>
        <end position="376"/>
    </location>
</feature>